<dbReference type="EMBL" id="CAADJA010000002">
    <property type="protein sequence ID" value="VFS51780.1"/>
    <property type="molecule type" value="Genomic_DNA"/>
</dbReference>
<sequence length="58" mass="6856">MDRSDEFESVDSYGDGYVEQLFTRCVFASEFQKLGMEKYGMLYCEMIDRLLHMALIRS</sequence>
<organism evidence="1 2">
    <name type="scientific">Budvicia aquatica</name>
    <dbReference type="NCBI Taxonomy" id="82979"/>
    <lineage>
        <taxon>Bacteria</taxon>
        <taxon>Pseudomonadati</taxon>
        <taxon>Pseudomonadota</taxon>
        <taxon>Gammaproteobacteria</taxon>
        <taxon>Enterobacterales</taxon>
        <taxon>Budviciaceae</taxon>
        <taxon>Budvicia</taxon>
    </lineage>
</organism>
<gene>
    <name evidence="1" type="ORF">NCTC12282_05431</name>
</gene>
<proteinExistence type="predicted"/>
<accession>A0A484ZTM6</accession>
<reference evidence="1 2" key="1">
    <citation type="submission" date="2019-03" db="EMBL/GenBank/DDBJ databases">
        <authorList>
            <consortium name="Pathogen Informatics"/>
        </authorList>
    </citation>
    <scope>NUCLEOTIDE SEQUENCE [LARGE SCALE GENOMIC DNA]</scope>
    <source>
        <strain evidence="1 2">NCTC12282</strain>
    </source>
</reference>
<name>A0A484ZTM6_9GAMM</name>
<evidence type="ECO:0000313" key="1">
    <source>
        <dbReference type="EMBL" id="VFS51780.1"/>
    </source>
</evidence>
<dbReference type="AlphaFoldDB" id="A0A484ZTM6"/>
<protein>
    <submittedName>
        <fullName evidence="1">Uncharacterized protein</fullName>
    </submittedName>
</protein>
<dbReference type="Proteomes" id="UP000373449">
    <property type="component" value="Unassembled WGS sequence"/>
</dbReference>
<evidence type="ECO:0000313" key="2">
    <source>
        <dbReference type="Proteomes" id="UP000373449"/>
    </source>
</evidence>